<dbReference type="InterPro" id="IPR003660">
    <property type="entry name" value="HAMP_dom"/>
</dbReference>
<evidence type="ECO:0000256" key="11">
    <source>
        <dbReference type="ARBA" id="ARBA00023136"/>
    </source>
</evidence>
<feature type="transmembrane region" description="Helical" evidence="12">
    <location>
        <begin position="189"/>
        <end position="216"/>
    </location>
</feature>
<name>A0A1T4P268_9ENTE</name>
<keyword evidence="10" id="KW-0902">Two-component regulatory system</keyword>
<evidence type="ECO:0000256" key="6">
    <source>
        <dbReference type="ARBA" id="ARBA00022679"/>
    </source>
</evidence>
<dbReference type="Gene3D" id="3.30.565.10">
    <property type="entry name" value="Histidine kinase-like ATPase, C-terminal domain"/>
    <property type="match status" value="1"/>
</dbReference>
<dbReference type="AlphaFoldDB" id="A0A1T4P268"/>
<evidence type="ECO:0000256" key="4">
    <source>
        <dbReference type="ARBA" id="ARBA00015735"/>
    </source>
</evidence>
<keyword evidence="16" id="KW-1185">Reference proteome</keyword>
<keyword evidence="9 12" id="KW-1133">Transmembrane helix</keyword>
<protein>
    <recommendedName>
        <fullName evidence="4">Signal transduction histidine-protein kinase ArlS</fullName>
        <ecNumber evidence="3">2.7.13.3</ecNumber>
    </recommendedName>
</protein>
<gene>
    <name evidence="15" type="ORF">SAMN02745116_01613</name>
</gene>
<dbReference type="InterPro" id="IPR003661">
    <property type="entry name" value="HisK_dim/P_dom"/>
</dbReference>
<evidence type="ECO:0000256" key="12">
    <source>
        <dbReference type="SAM" id="Phobius"/>
    </source>
</evidence>
<reference evidence="15 16" key="1">
    <citation type="submission" date="2017-02" db="EMBL/GenBank/DDBJ databases">
        <authorList>
            <person name="Peterson S.W."/>
        </authorList>
    </citation>
    <scope>NUCLEOTIDE SEQUENCE [LARGE SCALE GENOMIC DNA]</scope>
    <source>
        <strain evidence="15 16">ATCC BAA-1030</strain>
    </source>
</reference>
<evidence type="ECO:0000256" key="1">
    <source>
        <dbReference type="ARBA" id="ARBA00000085"/>
    </source>
</evidence>
<feature type="transmembrane region" description="Helical" evidence="12">
    <location>
        <begin position="17"/>
        <end position="37"/>
    </location>
</feature>
<dbReference type="InterPro" id="IPR036890">
    <property type="entry name" value="HATPase_C_sf"/>
</dbReference>
<sequence>MEKKQNNLKGPSLTIKWAFASTLFIFIVFTIFAVITYKTSVDLIINKERTKFEETVAEVGTRLSGVEEDLTEIKTVQSLQTDGKETTKMNDDGTFQSDLAQLNSFFGELAQPELSIYVYNMEKEMVFSTKNQPMNLLKKPDGTTSVTTIDNHIGYLLVREVHSKKNGQLIGYVQAFYYLNEFYSIRSQLLITLLVLEVLSLVLSSVLGYFLANYFLQPLGKLRNTMLVIKNDPQSNIEMEKIHTGDELEDLSEIFNEMMEKMRSYIEQQEQFVSDVSHELRTPVAIIEGHLSMLNRWGKNEPEILEEGLSASLQEVNRMKSLVQEMLDLSRAGAMDVSFQEKSTRGREVITQVVNNFKLLYPDFHLELKDELHEGKIVQIYRNHLEQLVIILLENAIKYSVDKKEVVITIGEVDNRFVFSVQDFGEGMESEEVKRIFDRFYRIDKARARTKGGNGLGLSIAKQLIENYKGKIDVTSELGRGTTFTISLPLAINQYETID</sequence>
<dbReference type="SMART" id="SM00304">
    <property type="entry name" value="HAMP"/>
    <property type="match status" value="1"/>
</dbReference>
<feature type="domain" description="Histidine kinase" evidence="13">
    <location>
        <begin position="275"/>
        <end position="492"/>
    </location>
</feature>
<evidence type="ECO:0000259" key="14">
    <source>
        <dbReference type="PROSITE" id="PS50885"/>
    </source>
</evidence>
<evidence type="ECO:0000256" key="9">
    <source>
        <dbReference type="ARBA" id="ARBA00022989"/>
    </source>
</evidence>
<dbReference type="FunFam" id="1.10.287.130:FF:000001">
    <property type="entry name" value="Two-component sensor histidine kinase"/>
    <property type="match status" value="1"/>
</dbReference>
<dbReference type="STRING" id="263852.SAMN02745116_01613"/>
<dbReference type="PROSITE" id="PS50885">
    <property type="entry name" value="HAMP"/>
    <property type="match status" value="1"/>
</dbReference>
<keyword evidence="5" id="KW-0597">Phosphoprotein</keyword>
<dbReference type="EC" id="2.7.13.3" evidence="3"/>
<dbReference type="OrthoDB" id="9786919at2"/>
<proteinExistence type="predicted"/>
<evidence type="ECO:0000313" key="15">
    <source>
        <dbReference type="EMBL" id="SJZ85502.1"/>
    </source>
</evidence>
<dbReference type="GO" id="GO:0000155">
    <property type="term" value="F:phosphorelay sensor kinase activity"/>
    <property type="evidence" value="ECO:0007669"/>
    <property type="project" value="InterPro"/>
</dbReference>
<dbReference type="SMART" id="SM00387">
    <property type="entry name" value="HATPase_c"/>
    <property type="match status" value="1"/>
</dbReference>
<dbReference type="InterPro" id="IPR036097">
    <property type="entry name" value="HisK_dim/P_sf"/>
</dbReference>
<dbReference type="Gene3D" id="1.10.287.130">
    <property type="match status" value="1"/>
</dbReference>
<evidence type="ECO:0000256" key="5">
    <source>
        <dbReference type="ARBA" id="ARBA00022553"/>
    </source>
</evidence>
<dbReference type="PROSITE" id="PS50109">
    <property type="entry name" value="HIS_KIN"/>
    <property type="match status" value="1"/>
</dbReference>
<dbReference type="PANTHER" id="PTHR45528">
    <property type="entry name" value="SENSOR HISTIDINE KINASE CPXA"/>
    <property type="match status" value="1"/>
</dbReference>
<organism evidence="15 16">
    <name type="scientific">Pilibacter termitis</name>
    <dbReference type="NCBI Taxonomy" id="263852"/>
    <lineage>
        <taxon>Bacteria</taxon>
        <taxon>Bacillati</taxon>
        <taxon>Bacillota</taxon>
        <taxon>Bacilli</taxon>
        <taxon>Lactobacillales</taxon>
        <taxon>Enterococcaceae</taxon>
        <taxon>Pilibacter</taxon>
    </lineage>
</organism>
<dbReference type="InterPro" id="IPR003594">
    <property type="entry name" value="HATPase_dom"/>
</dbReference>
<keyword evidence="8 15" id="KW-0418">Kinase</keyword>
<dbReference type="CDD" id="cd00075">
    <property type="entry name" value="HATPase"/>
    <property type="match status" value="1"/>
</dbReference>
<evidence type="ECO:0000259" key="13">
    <source>
        <dbReference type="PROSITE" id="PS50109"/>
    </source>
</evidence>
<comment type="subcellular location">
    <subcellularLocation>
        <location evidence="2">Membrane</location>
        <topology evidence="2">Multi-pass membrane protein</topology>
    </subcellularLocation>
</comment>
<evidence type="ECO:0000256" key="8">
    <source>
        <dbReference type="ARBA" id="ARBA00022777"/>
    </source>
</evidence>
<dbReference type="SMART" id="SM00388">
    <property type="entry name" value="HisKA"/>
    <property type="match status" value="1"/>
</dbReference>
<dbReference type="Pfam" id="PF00512">
    <property type="entry name" value="HisKA"/>
    <property type="match status" value="1"/>
</dbReference>
<dbReference type="CDD" id="cd00082">
    <property type="entry name" value="HisKA"/>
    <property type="match status" value="1"/>
</dbReference>
<dbReference type="FunFam" id="3.30.565.10:FF:000006">
    <property type="entry name" value="Sensor histidine kinase WalK"/>
    <property type="match status" value="1"/>
</dbReference>
<dbReference type="GO" id="GO:0016020">
    <property type="term" value="C:membrane"/>
    <property type="evidence" value="ECO:0007669"/>
    <property type="project" value="UniProtKB-SubCell"/>
</dbReference>
<keyword evidence="11 12" id="KW-0472">Membrane</keyword>
<keyword evidence="6" id="KW-0808">Transferase</keyword>
<evidence type="ECO:0000256" key="10">
    <source>
        <dbReference type="ARBA" id="ARBA00023012"/>
    </source>
</evidence>
<dbReference type="Proteomes" id="UP000190328">
    <property type="component" value="Unassembled WGS sequence"/>
</dbReference>
<dbReference type="InterPro" id="IPR005467">
    <property type="entry name" value="His_kinase_dom"/>
</dbReference>
<dbReference type="InterPro" id="IPR041610">
    <property type="entry name" value="ArlS_N"/>
</dbReference>
<evidence type="ECO:0000256" key="3">
    <source>
        <dbReference type="ARBA" id="ARBA00012438"/>
    </source>
</evidence>
<dbReference type="InterPro" id="IPR050398">
    <property type="entry name" value="HssS/ArlS-like"/>
</dbReference>
<dbReference type="PRINTS" id="PR00344">
    <property type="entry name" value="BCTRLSENSOR"/>
</dbReference>
<dbReference type="SUPFAM" id="SSF55874">
    <property type="entry name" value="ATPase domain of HSP90 chaperone/DNA topoisomerase II/histidine kinase"/>
    <property type="match status" value="1"/>
</dbReference>
<dbReference type="EMBL" id="FUXI01000018">
    <property type="protein sequence ID" value="SJZ85502.1"/>
    <property type="molecule type" value="Genomic_DNA"/>
</dbReference>
<dbReference type="Pfam" id="PF18719">
    <property type="entry name" value="ArlS_N"/>
    <property type="match status" value="1"/>
</dbReference>
<dbReference type="Gene3D" id="6.10.340.10">
    <property type="match status" value="1"/>
</dbReference>
<evidence type="ECO:0000256" key="2">
    <source>
        <dbReference type="ARBA" id="ARBA00004141"/>
    </source>
</evidence>
<dbReference type="Pfam" id="PF02518">
    <property type="entry name" value="HATPase_c"/>
    <property type="match status" value="1"/>
</dbReference>
<comment type="catalytic activity">
    <reaction evidence="1">
        <text>ATP + protein L-histidine = ADP + protein N-phospho-L-histidine.</text>
        <dbReference type="EC" id="2.7.13.3"/>
    </reaction>
</comment>
<dbReference type="SUPFAM" id="SSF47384">
    <property type="entry name" value="Homodimeric domain of signal transducing histidine kinase"/>
    <property type="match status" value="1"/>
</dbReference>
<feature type="domain" description="HAMP" evidence="14">
    <location>
        <begin position="213"/>
        <end position="267"/>
    </location>
</feature>
<dbReference type="InterPro" id="IPR004358">
    <property type="entry name" value="Sig_transdc_His_kin-like_C"/>
</dbReference>
<accession>A0A1T4P268</accession>
<evidence type="ECO:0000256" key="7">
    <source>
        <dbReference type="ARBA" id="ARBA00022692"/>
    </source>
</evidence>
<evidence type="ECO:0000313" key="16">
    <source>
        <dbReference type="Proteomes" id="UP000190328"/>
    </source>
</evidence>
<keyword evidence="7 12" id="KW-0812">Transmembrane</keyword>
<dbReference type="PANTHER" id="PTHR45528:SF12">
    <property type="entry name" value="SENSOR HISTIDINE KINASE ARSS"/>
    <property type="match status" value="1"/>
</dbReference>
<dbReference type="RefSeq" id="WP_078807546.1">
    <property type="nucleotide sequence ID" value="NZ_FUXI01000018.1"/>
</dbReference>